<reference evidence="6" key="1">
    <citation type="submission" date="2021-02" db="EMBL/GenBank/DDBJ databases">
        <authorList>
            <person name="Bekaert M."/>
        </authorList>
    </citation>
    <scope>NUCLEOTIDE SEQUENCE</scope>
    <source>
        <strain evidence="6">IoA-00</strain>
    </source>
</reference>
<dbReference type="CDD" id="cd00051">
    <property type="entry name" value="EFh"/>
    <property type="match status" value="2"/>
</dbReference>
<keyword evidence="1" id="KW-0479">Metal-binding</keyword>
<evidence type="ECO:0000313" key="7">
    <source>
        <dbReference type="Proteomes" id="UP000675881"/>
    </source>
</evidence>
<dbReference type="Gene3D" id="1.10.238.10">
    <property type="entry name" value="EF-hand"/>
    <property type="match status" value="1"/>
</dbReference>
<evidence type="ECO:0000256" key="2">
    <source>
        <dbReference type="ARBA" id="ARBA00022737"/>
    </source>
</evidence>
<organism evidence="6 7">
    <name type="scientific">Lepeophtheirus salmonis</name>
    <name type="common">Salmon louse</name>
    <name type="synonym">Caligus salmonis</name>
    <dbReference type="NCBI Taxonomy" id="72036"/>
    <lineage>
        <taxon>Eukaryota</taxon>
        <taxon>Metazoa</taxon>
        <taxon>Ecdysozoa</taxon>
        <taxon>Arthropoda</taxon>
        <taxon>Crustacea</taxon>
        <taxon>Multicrustacea</taxon>
        <taxon>Hexanauplia</taxon>
        <taxon>Copepoda</taxon>
        <taxon>Siphonostomatoida</taxon>
        <taxon>Caligidae</taxon>
        <taxon>Lepeophtheirus</taxon>
    </lineage>
</organism>
<feature type="domain" description="EF-hand" evidence="5">
    <location>
        <begin position="311"/>
        <end position="346"/>
    </location>
</feature>
<evidence type="ECO:0000256" key="3">
    <source>
        <dbReference type="ARBA" id="ARBA00022837"/>
    </source>
</evidence>
<protein>
    <submittedName>
        <fullName evidence="6">Neuronal calcium sensor 2</fullName>
    </submittedName>
</protein>
<dbReference type="Pfam" id="PF13833">
    <property type="entry name" value="EF-hand_8"/>
    <property type="match status" value="1"/>
</dbReference>
<evidence type="ECO:0000259" key="5">
    <source>
        <dbReference type="PROSITE" id="PS50222"/>
    </source>
</evidence>
<keyword evidence="2" id="KW-0677">Repeat</keyword>
<evidence type="ECO:0000256" key="1">
    <source>
        <dbReference type="ARBA" id="ARBA00022723"/>
    </source>
</evidence>
<proteinExistence type="predicted"/>
<evidence type="ECO:0000256" key="4">
    <source>
        <dbReference type="SAM" id="MobiDB-lite"/>
    </source>
</evidence>
<accession>A0A7R8H964</accession>
<dbReference type="PANTHER" id="PTHR23055:SF69">
    <property type="entry name" value="NEURONAL CALCIUM SENSOR 2"/>
    <property type="match status" value="1"/>
</dbReference>
<dbReference type="Pfam" id="PF13499">
    <property type="entry name" value="EF-hand_7"/>
    <property type="match status" value="1"/>
</dbReference>
<dbReference type="PROSITE" id="PS50222">
    <property type="entry name" value="EF_HAND_2"/>
    <property type="match status" value="3"/>
</dbReference>
<dbReference type="InterPro" id="IPR011992">
    <property type="entry name" value="EF-hand-dom_pair"/>
</dbReference>
<dbReference type="InterPro" id="IPR018247">
    <property type="entry name" value="EF_Hand_1_Ca_BS"/>
</dbReference>
<dbReference type="GO" id="GO:0005509">
    <property type="term" value="F:calcium ion binding"/>
    <property type="evidence" value="ECO:0007669"/>
    <property type="project" value="InterPro"/>
</dbReference>
<dbReference type="SMART" id="SM00054">
    <property type="entry name" value="EFh"/>
    <property type="match status" value="3"/>
</dbReference>
<evidence type="ECO:0000313" key="6">
    <source>
        <dbReference type="EMBL" id="CAF2935905.1"/>
    </source>
</evidence>
<dbReference type="SUPFAM" id="SSF47473">
    <property type="entry name" value="EF-hand"/>
    <property type="match status" value="1"/>
</dbReference>
<dbReference type="EMBL" id="HG994584">
    <property type="protein sequence ID" value="CAF2935905.1"/>
    <property type="molecule type" value="Genomic_DNA"/>
</dbReference>
<feature type="domain" description="EF-hand" evidence="5">
    <location>
        <begin position="231"/>
        <end position="266"/>
    </location>
</feature>
<dbReference type="AlphaFoldDB" id="A0A7R8H964"/>
<dbReference type="PROSITE" id="PS00018">
    <property type="entry name" value="EF_HAND_1"/>
    <property type="match status" value="3"/>
</dbReference>
<sequence>MQPLEPLTSSKPKRGVKFKEKKTSDTNLDKIDEESREENPRPFHRNGILLDLQLEKNNSKPLHRPFETILKNVSEPVTGGIGRRLYEKDEIFSLRKYGDEVGHKKPKSLREVQRHPQAFGIWDRVFDLSVIDTLPPIRKDHIVKPVTEEIPEDEKIPEYEGYVDIVRLRDNHDESKCYLSPQEFDWCLEHTNFDGNDVIAWYKRFRKDCPHGLLSKAHLIRLFKQMIPLGNGDAFVNHIFRIFDNDNNGHLDFMEFLMAMDMTKCESPEERLKWAFKMYDVDGNGEIDLKELTTIIDIVDQLEGHKGGYKNSKKKAKEIYDLMDLNHDGSVSLEEFLKYSALIDSVRNQTQAAK</sequence>
<keyword evidence="7" id="KW-1185">Reference proteome</keyword>
<dbReference type="Proteomes" id="UP000675881">
    <property type="component" value="Chromosome 5"/>
</dbReference>
<dbReference type="OrthoDB" id="191686at2759"/>
<feature type="domain" description="EF-hand" evidence="5">
    <location>
        <begin position="267"/>
        <end position="302"/>
    </location>
</feature>
<name>A0A7R8H964_LEPSM</name>
<dbReference type="InterPro" id="IPR002048">
    <property type="entry name" value="EF_hand_dom"/>
</dbReference>
<gene>
    <name evidence="6" type="ORF">LSAA_9840</name>
</gene>
<dbReference type="PRINTS" id="PR00450">
    <property type="entry name" value="RECOVERIN"/>
</dbReference>
<dbReference type="InterPro" id="IPR028846">
    <property type="entry name" value="Recoverin"/>
</dbReference>
<dbReference type="PANTHER" id="PTHR23055">
    <property type="entry name" value="CALCIUM BINDING PROTEINS"/>
    <property type="match status" value="1"/>
</dbReference>
<feature type="region of interest" description="Disordered" evidence="4">
    <location>
        <begin position="1"/>
        <end position="44"/>
    </location>
</feature>
<feature type="compositionally biased region" description="Basic and acidic residues" evidence="4">
    <location>
        <begin position="17"/>
        <end position="30"/>
    </location>
</feature>
<keyword evidence="3" id="KW-0106">Calcium</keyword>